<evidence type="ECO:0000313" key="3">
    <source>
        <dbReference type="Proteomes" id="UP000639396"/>
    </source>
</evidence>
<keyword evidence="1" id="KW-0472">Membrane</keyword>
<feature type="transmembrane region" description="Helical" evidence="1">
    <location>
        <begin position="38"/>
        <end position="57"/>
    </location>
</feature>
<protein>
    <submittedName>
        <fullName evidence="2">Uncharacterized protein</fullName>
    </submittedName>
</protein>
<feature type="transmembrane region" description="Helical" evidence="1">
    <location>
        <begin position="69"/>
        <end position="98"/>
    </location>
</feature>
<feature type="transmembrane region" description="Helical" evidence="1">
    <location>
        <begin position="104"/>
        <end position="122"/>
    </location>
</feature>
<organism evidence="2 3">
    <name type="scientific">Paenibacillus oceani</name>
    <dbReference type="NCBI Taxonomy" id="2772510"/>
    <lineage>
        <taxon>Bacteria</taxon>
        <taxon>Bacillati</taxon>
        <taxon>Bacillota</taxon>
        <taxon>Bacilli</taxon>
        <taxon>Bacillales</taxon>
        <taxon>Paenibacillaceae</taxon>
        <taxon>Paenibacillus</taxon>
    </lineage>
</organism>
<dbReference type="AlphaFoldDB" id="A0A927CD86"/>
<keyword evidence="1" id="KW-1133">Transmembrane helix</keyword>
<evidence type="ECO:0000256" key="1">
    <source>
        <dbReference type="SAM" id="Phobius"/>
    </source>
</evidence>
<comment type="caution">
    <text evidence="2">The sequence shown here is derived from an EMBL/GenBank/DDBJ whole genome shotgun (WGS) entry which is preliminary data.</text>
</comment>
<sequence length="255" mass="27996">MSKRNVTGLMTVLFLIAAAATAGLFGLLSRIGLPPAHSIVSGAAMLVAELLAFRFVWERVGAGAKEKQLVPAYLVQGTLIVLYGAAVLVITFVFGFAFRLSWPVYAGVQAGMLVLLAAGVMASGRYVRFVAKHETELRQRSVFMKQMKSSLHTIRELLALDGSGREKELLHSLVEQLAERLSAGDPVSRPSVSQLEDSLLWQMRELENCVRLLREENGHAGHLEMARQLAQDVLTDLETRRRKLRSEASRGEGIG</sequence>
<reference evidence="2" key="1">
    <citation type="submission" date="2020-09" db="EMBL/GenBank/DDBJ databases">
        <title>A novel bacterium of genus Paenibacillus, isolated from South China Sea.</title>
        <authorList>
            <person name="Huang H."/>
            <person name="Mo K."/>
            <person name="Hu Y."/>
        </authorList>
    </citation>
    <scope>NUCLEOTIDE SEQUENCE</scope>
    <source>
        <strain evidence="2">IB182363</strain>
    </source>
</reference>
<keyword evidence="1" id="KW-0812">Transmembrane</keyword>
<proteinExistence type="predicted"/>
<dbReference type="RefSeq" id="WP_190931539.1">
    <property type="nucleotide sequence ID" value="NZ_JACXJA010000049.1"/>
</dbReference>
<dbReference type="Proteomes" id="UP000639396">
    <property type="component" value="Unassembled WGS sequence"/>
</dbReference>
<dbReference type="EMBL" id="JACXJA010000049">
    <property type="protein sequence ID" value="MBD2865918.1"/>
    <property type="molecule type" value="Genomic_DNA"/>
</dbReference>
<gene>
    <name evidence="2" type="ORF">IDH45_28435</name>
</gene>
<accession>A0A927CD86</accession>
<keyword evidence="3" id="KW-1185">Reference proteome</keyword>
<evidence type="ECO:0000313" key="2">
    <source>
        <dbReference type="EMBL" id="MBD2865918.1"/>
    </source>
</evidence>
<name>A0A927CD86_9BACL</name>